<dbReference type="Pfam" id="PF02591">
    <property type="entry name" value="Zn_ribbon_9"/>
    <property type="match status" value="1"/>
</dbReference>
<proteinExistence type="predicted"/>
<organism evidence="4 5">
    <name type="scientific">Microbacterium oxydans</name>
    <dbReference type="NCBI Taxonomy" id="82380"/>
    <lineage>
        <taxon>Bacteria</taxon>
        <taxon>Bacillati</taxon>
        <taxon>Actinomycetota</taxon>
        <taxon>Actinomycetes</taxon>
        <taxon>Micrococcales</taxon>
        <taxon>Microbacteriaceae</taxon>
        <taxon>Microbacterium</taxon>
    </lineage>
</organism>
<accession>A0A0F0KFL2</accession>
<feature type="domain" description="C4-type zinc ribbon" evidence="2">
    <location>
        <begin position="201"/>
        <end position="235"/>
    </location>
</feature>
<dbReference type="PATRIC" id="fig|82380.10.peg.3014"/>
<dbReference type="InterPro" id="IPR003743">
    <property type="entry name" value="Zf-RING_7"/>
</dbReference>
<evidence type="ECO:0000256" key="1">
    <source>
        <dbReference type="SAM" id="Coils"/>
    </source>
</evidence>
<feature type="domain" description="CT398-like coiled coil hairpin" evidence="3">
    <location>
        <begin position="15"/>
        <end position="190"/>
    </location>
</feature>
<dbReference type="Gene3D" id="1.10.287.1490">
    <property type="match status" value="1"/>
</dbReference>
<comment type="caution">
    <text evidence="4">The sequence shown here is derived from an EMBL/GenBank/DDBJ whole genome shotgun (WGS) entry which is preliminary data.</text>
</comment>
<dbReference type="RefSeq" id="WP_045264827.1">
    <property type="nucleotide sequence ID" value="NZ_JYIV01000029.1"/>
</dbReference>
<dbReference type="Pfam" id="PF24481">
    <property type="entry name" value="CT398_CC"/>
    <property type="match status" value="1"/>
</dbReference>
<dbReference type="AlphaFoldDB" id="A0A0F0KFL2"/>
<dbReference type="InterPro" id="IPR056003">
    <property type="entry name" value="CT398_CC_hairpin"/>
</dbReference>
<dbReference type="PANTHER" id="PTHR39082">
    <property type="entry name" value="PHOSPHOLIPASE C-BETA-2-RELATED"/>
    <property type="match status" value="1"/>
</dbReference>
<dbReference type="InterPro" id="IPR052376">
    <property type="entry name" value="Oxidative_Scav/Glycosyltrans"/>
</dbReference>
<sequence>MNASPENQRTLLDIADLDRRIAQAERARTKPSQAARISELVAIRQDQLRELTALAGTRDDVRTELRRLESDVAVVEARRNRDAERLAASTNPKDAQALEHELASLARRQSDLEDAELDVMGRLEEAEAAVAAQQALLDTTTAEGSTLTAQAKADVAAATDLGAQLARDRAAVAEAVSPALLAEYDRRAKNSAGAALLTRGTCEGCRILLPSTDLNDIRRAADDLVVCCPECGCILVRTEESGLA</sequence>
<evidence type="ECO:0000259" key="3">
    <source>
        <dbReference type="Pfam" id="PF24481"/>
    </source>
</evidence>
<reference evidence="4 5" key="1">
    <citation type="submission" date="2015-02" db="EMBL/GenBank/DDBJ databases">
        <title>Draft genome sequences of ten Microbacterium spp. with emphasis on heavy metal contaminated environments.</title>
        <authorList>
            <person name="Corretto E."/>
        </authorList>
    </citation>
    <scope>NUCLEOTIDE SEQUENCE [LARGE SCALE GENOMIC DNA]</scope>
    <source>
        <strain evidence="4 5">BEL163</strain>
    </source>
</reference>
<evidence type="ECO:0000313" key="4">
    <source>
        <dbReference type="EMBL" id="KJL19663.1"/>
    </source>
</evidence>
<dbReference type="Proteomes" id="UP000033725">
    <property type="component" value="Unassembled WGS sequence"/>
</dbReference>
<evidence type="ECO:0000313" key="5">
    <source>
        <dbReference type="Proteomes" id="UP000033725"/>
    </source>
</evidence>
<protein>
    <submittedName>
        <fullName evidence="4">Putative zinc ribbon domain protein</fullName>
    </submittedName>
</protein>
<dbReference type="EMBL" id="JYIV01000029">
    <property type="protein sequence ID" value="KJL19663.1"/>
    <property type="molecule type" value="Genomic_DNA"/>
</dbReference>
<evidence type="ECO:0000259" key="2">
    <source>
        <dbReference type="Pfam" id="PF02591"/>
    </source>
</evidence>
<keyword evidence="1" id="KW-0175">Coiled coil</keyword>
<gene>
    <name evidence="4" type="ORF">RN51_03006</name>
</gene>
<dbReference type="PANTHER" id="PTHR39082:SF1">
    <property type="entry name" value="SCAVENGER RECEPTOR CLASS A MEMBER 3"/>
    <property type="match status" value="1"/>
</dbReference>
<feature type="coiled-coil region" evidence="1">
    <location>
        <begin position="58"/>
        <end position="143"/>
    </location>
</feature>
<name>A0A0F0KFL2_9MICO</name>
<dbReference type="OrthoDB" id="9784388at2"/>